<dbReference type="Pfam" id="PF16491">
    <property type="entry name" value="Peptidase_M48_N"/>
    <property type="match status" value="1"/>
</dbReference>
<keyword evidence="2 13" id="KW-0645">Protease</keyword>
<feature type="transmembrane region" description="Helical" evidence="14">
    <location>
        <begin position="65"/>
        <end position="84"/>
    </location>
</feature>
<keyword evidence="3 14" id="KW-0812">Transmembrane</keyword>
<gene>
    <name evidence="17" type="ORF">JETT_2809</name>
</gene>
<dbReference type="GO" id="GO:0071586">
    <property type="term" value="P:CAAX-box protein processing"/>
    <property type="evidence" value="ECO:0007669"/>
    <property type="project" value="InterPro"/>
</dbReference>
<evidence type="ECO:0000256" key="7">
    <source>
        <dbReference type="ARBA" id="ARBA00022833"/>
    </source>
</evidence>
<feature type="transmembrane region" description="Helical" evidence="14">
    <location>
        <begin position="291"/>
        <end position="309"/>
    </location>
</feature>
<feature type="domain" description="Peptidase M48" evidence="15">
    <location>
        <begin position="208"/>
        <end position="412"/>
    </location>
</feature>
<dbReference type="InterPro" id="IPR032456">
    <property type="entry name" value="Peptidase_M48_N"/>
</dbReference>
<dbReference type="Gene3D" id="3.30.2010.10">
    <property type="entry name" value="Metalloproteases ('zincins'), catalytic domain"/>
    <property type="match status" value="1"/>
</dbReference>
<evidence type="ECO:0000256" key="14">
    <source>
        <dbReference type="SAM" id="Phobius"/>
    </source>
</evidence>
<reference evidence="17 18" key="1">
    <citation type="submission" date="2019-04" db="EMBL/GenBank/DDBJ databases">
        <title>Genome of a novel bacterium Candidatus Jettenia ecosi reconstructed from metagenome of an anammox bioreactor.</title>
        <authorList>
            <person name="Mardanov A.V."/>
            <person name="Beletsky A.V."/>
            <person name="Ravin N.V."/>
            <person name="Botchkova E.A."/>
            <person name="Litti Y.V."/>
            <person name="Nozhevnikova A.N."/>
        </authorList>
    </citation>
    <scope>NUCLEOTIDE SEQUENCE [LARGE SCALE GENOMIC DNA]</scope>
    <source>
        <strain evidence="17">J2</strain>
    </source>
</reference>
<keyword evidence="5 13" id="KW-0378">Hydrolase</keyword>
<feature type="domain" description="CAAX prenyl protease 1 N-terminal" evidence="16">
    <location>
        <begin position="27"/>
        <end position="204"/>
    </location>
</feature>
<evidence type="ECO:0000256" key="13">
    <source>
        <dbReference type="RuleBase" id="RU003983"/>
    </source>
</evidence>
<dbReference type="InterPro" id="IPR027057">
    <property type="entry name" value="CAXX_Prtase_1"/>
</dbReference>
<dbReference type="FunFam" id="3.30.2010.10:FF:000002">
    <property type="entry name" value="CAAX prenyl protease"/>
    <property type="match status" value="1"/>
</dbReference>
<evidence type="ECO:0000259" key="16">
    <source>
        <dbReference type="Pfam" id="PF16491"/>
    </source>
</evidence>
<dbReference type="PANTHER" id="PTHR10120">
    <property type="entry name" value="CAAX PRENYL PROTEASE 1"/>
    <property type="match status" value="1"/>
</dbReference>
<feature type="transmembrane region" description="Helical" evidence="14">
    <location>
        <begin position="174"/>
        <end position="194"/>
    </location>
</feature>
<evidence type="ECO:0000256" key="3">
    <source>
        <dbReference type="ARBA" id="ARBA00022692"/>
    </source>
</evidence>
<evidence type="ECO:0000313" key="17">
    <source>
        <dbReference type="EMBL" id="TLD40932.1"/>
    </source>
</evidence>
<evidence type="ECO:0000256" key="5">
    <source>
        <dbReference type="ARBA" id="ARBA00022801"/>
    </source>
</evidence>
<evidence type="ECO:0000256" key="6">
    <source>
        <dbReference type="ARBA" id="ARBA00022824"/>
    </source>
</evidence>
<evidence type="ECO:0000256" key="9">
    <source>
        <dbReference type="ARBA" id="ARBA00023049"/>
    </source>
</evidence>
<sequence>MEKYLIVIFILYLLVVISDYLLEYLNLSHLKKYGASIPPEFEGYIDQALLKKTQDYVIENTKFEVVSSVFHTIIFIFFLFGNLLNIYNSWIASLRLPFILSGLIFFLLLFYADTLLKIPFDLYHTFKIENSYGFTTTTRRLWITDLIKSLAISTILMTIILSGGLLIVQVSPNLWWLWVWCLFLAFSIIIMYIFPYVIEPLFNKFTPIEDEKLQEGIRSIMQRVGIKVKKVLKMDASKRTKHTNAYFTGIGKVKRIILYDTLLEKMDNDETLSVLAHEVGHWKKRHLIKHLIASECIALIALYISYRLVQSDFFIHLFHIKDATFFAKVVTLGFLGSLVAFPFTPVFHFFSRRHEIEADRFSCELTGNSKSMISTLIKLSKDNLSNLHPHPLYAAFHYSHPPVLERIKRIKQGQISNLLPQRH</sequence>
<feature type="binding site" evidence="12">
    <location>
        <position position="277"/>
    </location>
    <ligand>
        <name>Zn(2+)</name>
        <dbReference type="ChEBI" id="CHEBI:29105"/>
        <note>catalytic</note>
    </ligand>
</feature>
<keyword evidence="9 13" id="KW-0482">Metalloprotease</keyword>
<name>A0A533Q8I3_9BACT</name>
<evidence type="ECO:0000259" key="15">
    <source>
        <dbReference type="Pfam" id="PF01435"/>
    </source>
</evidence>
<keyword evidence="6" id="KW-0256">Endoplasmic reticulum</keyword>
<keyword evidence="7 12" id="KW-0862">Zinc</keyword>
<protein>
    <submittedName>
        <fullName evidence="17">Peptidase, M48 family</fullName>
    </submittedName>
</protein>
<feature type="transmembrane region" description="Helical" evidence="14">
    <location>
        <begin position="6"/>
        <end position="22"/>
    </location>
</feature>
<keyword evidence="4 12" id="KW-0479">Metal-binding</keyword>
<keyword evidence="8 14" id="KW-1133">Transmembrane helix</keyword>
<feature type="transmembrane region" description="Helical" evidence="14">
    <location>
        <begin position="329"/>
        <end position="350"/>
    </location>
</feature>
<evidence type="ECO:0000256" key="2">
    <source>
        <dbReference type="ARBA" id="ARBA00022670"/>
    </source>
</evidence>
<feature type="active site" evidence="11">
    <location>
        <position position="278"/>
    </location>
</feature>
<evidence type="ECO:0000313" key="18">
    <source>
        <dbReference type="Proteomes" id="UP000319783"/>
    </source>
</evidence>
<evidence type="ECO:0000256" key="10">
    <source>
        <dbReference type="ARBA" id="ARBA00023136"/>
    </source>
</evidence>
<keyword evidence="10 14" id="KW-0472">Membrane</keyword>
<dbReference type="GO" id="GO:0046872">
    <property type="term" value="F:metal ion binding"/>
    <property type="evidence" value="ECO:0007669"/>
    <property type="project" value="UniProtKB-KW"/>
</dbReference>
<comment type="cofactor">
    <cofactor evidence="12 13">
        <name>Zn(2+)</name>
        <dbReference type="ChEBI" id="CHEBI:29105"/>
    </cofactor>
    <text evidence="12 13">Binds 1 zinc ion per subunit.</text>
</comment>
<dbReference type="GO" id="GO:0004222">
    <property type="term" value="F:metalloendopeptidase activity"/>
    <property type="evidence" value="ECO:0007669"/>
    <property type="project" value="InterPro"/>
</dbReference>
<feature type="transmembrane region" description="Helical" evidence="14">
    <location>
        <begin position="149"/>
        <end position="168"/>
    </location>
</feature>
<evidence type="ECO:0000256" key="11">
    <source>
        <dbReference type="PIRSR" id="PIRSR627057-1"/>
    </source>
</evidence>
<accession>A0A533Q8I3</accession>
<evidence type="ECO:0000256" key="1">
    <source>
        <dbReference type="ARBA" id="ARBA00004477"/>
    </source>
</evidence>
<dbReference type="Pfam" id="PF01435">
    <property type="entry name" value="Peptidase_M48"/>
    <property type="match status" value="1"/>
</dbReference>
<dbReference type="Proteomes" id="UP000319783">
    <property type="component" value="Unassembled WGS sequence"/>
</dbReference>
<comment type="caution">
    <text evidence="17">The sequence shown here is derived from an EMBL/GenBank/DDBJ whole genome shotgun (WGS) entry which is preliminary data.</text>
</comment>
<organism evidence="17 18">
    <name type="scientific">Candidatus Jettenia ecosi</name>
    <dbReference type="NCBI Taxonomy" id="2494326"/>
    <lineage>
        <taxon>Bacteria</taxon>
        <taxon>Pseudomonadati</taxon>
        <taxon>Planctomycetota</taxon>
        <taxon>Candidatus Brocadiia</taxon>
        <taxon>Candidatus Brocadiales</taxon>
        <taxon>Candidatus Brocadiaceae</taxon>
        <taxon>Candidatus Jettenia</taxon>
    </lineage>
</organism>
<feature type="binding site" evidence="12">
    <location>
        <position position="355"/>
    </location>
    <ligand>
        <name>Zn(2+)</name>
        <dbReference type="ChEBI" id="CHEBI:29105"/>
        <note>catalytic</note>
    </ligand>
</feature>
<dbReference type="EMBL" id="SULG01000071">
    <property type="protein sequence ID" value="TLD40932.1"/>
    <property type="molecule type" value="Genomic_DNA"/>
</dbReference>
<feature type="binding site" evidence="12">
    <location>
        <position position="281"/>
    </location>
    <ligand>
        <name>Zn(2+)</name>
        <dbReference type="ChEBI" id="CHEBI:29105"/>
        <note>catalytic</note>
    </ligand>
</feature>
<dbReference type="CDD" id="cd07343">
    <property type="entry name" value="M48A_Zmpste24p_like"/>
    <property type="match status" value="1"/>
</dbReference>
<dbReference type="AlphaFoldDB" id="A0A533Q8I3"/>
<evidence type="ECO:0000256" key="12">
    <source>
        <dbReference type="PIRSR" id="PIRSR627057-2"/>
    </source>
</evidence>
<feature type="transmembrane region" description="Helical" evidence="14">
    <location>
        <begin position="90"/>
        <end position="112"/>
    </location>
</feature>
<feature type="active site" description="Proton donor" evidence="11">
    <location>
        <position position="359"/>
    </location>
</feature>
<evidence type="ECO:0000256" key="8">
    <source>
        <dbReference type="ARBA" id="ARBA00022989"/>
    </source>
</evidence>
<proteinExistence type="inferred from homology"/>
<comment type="similarity">
    <text evidence="13">Belongs to the peptidase M48 family.</text>
</comment>
<dbReference type="InterPro" id="IPR001915">
    <property type="entry name" value="Peptidase_M48"/>
</dbReference>
<evidence type="ECO:0000256" key="4">
    <source>
        <dbReference type="ARBA" id="ARBA00022723"/>
    </source>
</evidence>
<comment type="subcellular location">
    <subcellularLocation>
        <location evidence="1">Endoplasmic reticulum membrane</location>
        <topology evidence="1">Multi-pass membrane protein</topology>
    </subcellularLocation>
</comment>